<gene>
    <name evidence="4" type="ORF">SAMN05443669_102213</name>
</gene>
<dbReference type="Proteomes" id="UP000184260">
    <property type="component" value="Unassembled WGS sequence"/>
</dbReference>
<dbReference type="PANTHER" id="PTHR23416">
    <property type="entry name" value="SIALIC ACID SYNTHASE-RELATED"/>
    <property type="match status" value="1"/>
</dbReference>
<keyword evidence="1 4" id="KW-0808">Transferase</keyword>
<dbReference type="InterPro" id="IPR001451">
    <property type="entry name" value="Hexapep"/>
</dbReference>
<proteinExistence type="predicted"/>
<evidence type="ECO:0000256" key="1">
    <source>
        <dbReference type="ARBA" id="ARBA00022679"/>
    </source>
</evidence>
<dbReference type="Pfam" id="PF14602">
    <property type="entry name" value="Hexapep_2"/>
    <property type="match status" value="1"/>
</dbReference>
<accession>A0A1M7G3W0</accession>
<dbReference type="InterPro" id="IPR018357">
    <property type="entry name" value="Hexapep_transf_CS"/>
</dbReference>
<dbReference type="OrthoDB" id="9801697at2"/>
<protein>
    <submittedName>
        <fullName evidence="4">Maltose O-acetyltransferase</fullName>
    </submittedName>
</protein>
<evidence type="ECO:0000256" key="2">
    <source>
        <dbReference type="ARBA" id="ARBA00022737"/>
    </source>
</evidence>
<dbReference type="InterPro" id="IPR051159">
    <property type="entry name" value="Hexapeptide_acetyltransf"/>
</dbReference>
<name>A0A1M7G3W0_9FLAO</name>
<dbReference type="AlphaFoldDB" id="A0A1M7G3W0"/>
<sequence>MGLISKIKQLCFVNLRIIKYKFLSDCQRVVGKPKLFYPVLLKGKGTIIFEENVQIGVISSPYFYLGYTFMEAKYDSSEINIGSNVAINNAFSIICSSKVTIRDNVLIGGNCTIMDNDGHYLDLDKRNESNPISFPVYIGENVFIGSNVSILKGVTIGENSVIGNGSVVSKNIPKNVIAAGNPAKVIRNL</sequence>
<dbReference type="GO" id="GO:0016746">
    <property type="term" value="F:acyltransferase activity"/>
    <property type="evidence" value="ECO:0007669"/>
    <property type="project" value="UniProtKB-KW"/>
</dbReference>
<organism evidence="4 5">
    <name type="scientific">Flavobacterium xanthum</name>
    <dbReference type="NCBI Taxonomy" id="69322"/>
    <lineage>
        <taxon>Bacteria</taxon>
        <taxon>Pseudomonadati</taxon>
        <taxon>Bacteroidota</taxon>
        <taxon>Flavobacteriia</taxon>
        <taxon>Flavobacteriales</taxon>
        <taxon>Flavobacteriaceae</taxon>
        <taxon>Flavobacterium</taxon>
    </lineage>
</organism>
<evidence type="ECO:0000313" key="5">
    <source>
        <dbReference type="Proteomes" id="UP000184260"/>
    </source>
</evidence>
<dbReference type="InterPro" id="IPR011004">
    <property type="entry name" value="Trimer_LpxA-like_sf"/>
</dbReference>
<keyword evidence="5" id="KW-1185">Reference proteome</keyword>
<dbReference type="PROSITE" id="PS00101">
    <property type="entry name" value="HEXAPEP_TRANSFERASES"/>
    <property type="match status" value="1"/>
</dbReference>
<dbReference type="EMBL" id="FRBU01000022">
    <property type="protein sequence ID" value="SHM10637.1"/>
    <property type="molecule type" value="Genomic_DNA"/>
</dbReference>
<evidence type="ECO:0000256" key="3">
    <source>
        <dbReference type="ARBA" id="ARBA00023315"/>
    </source>
</evidence>
<dbReference type="RefSeq" id="WP_073353897.1">
    <property type="nucleotide sequence ID" value="NZ_FRBU01000022.1"/>
</dbReference>
<keyword evidence="3" id="KW-0012">Acyltransferase</keyword>
<dbReference type="STRING" id="69322.SAMN05443669_102213"/>
<dbReference type="CDD" id="cd04647">
    <property type="entry name" value="LbH_MAT_like"/>
    <property type="match status" value="1"/>
</dbReference>
<evidence type="ECO:0000313" key="4">
    <source>
        <dbReference type="EMBL" id="SHM10637.1"/>
    </source>
</evidence>
<dbReference type="Pfam" id="PF00132">
    <property type="entry name" value="Hexapep"/>
    <property type="match status" value="1"/>
</dbReference>
<keyword evidence="2" id="KW-0677">Repeat</keyword>
<reference evidence="5" key="1">
    <citation type="submission" date="2016-11" db="EMBL/GenBank/DDBJ databases">
        <authorList>
            <person name="Varghese N."/>
            <person name="Submissions S."/>
        </authorList>
    </citation>
    <scope>NUCLEOTIDE SEQUENCE [LARGE SCALE GENOMIC DNA]</scope>
    <source>
        <strain evidence="5">DSM 3661</strain>
    </source>
</reference>
<dbReference type="Gene3D" id="2.160.10.10">
    <property type="entry name" value="Hexapeptide repeat proteins"/>
    <property type="match status" value="1"/>
</dbReference>
<dbReference type="SUPFAM" id="SSF51161">
    <property type="entry name" value="Trimeric LpxA-like enzymes"/>
    <property type="match status" value="1"/>
</dbReference>